<gene>
    <name evidence="1" type="ORF">RhiirC2_872082</name>
</gene>
<reference evidence="1 2" key="2">
    <citation type="submission" date="2017-10" db="EMBL/GenBank/DDBJ databases">
        <title>Extensive intraspecific genome diversity in a model arbuscular mycorrhizal fungus.</title>
        <authorList>
            <person name="Chen E.C.H."/>
            <person name="Morin E."/>
            <person name="Baudet D."/>
            <person name="Noel J."/>
            <person name="Ndikumana S."/>
            <person name="Charron P."/>
            <person name="St-Onge C."/>
            <person name="Giorgi J."/>
            <person name="Grigoriev I.V."/>
            <person name="Roux C."/>
            <person name="Martin F.M."/>
            <person name="Corradi N."/>
        </authorList>
    </citation>
    <scope>NUCLEOTIDE SEQUENCE [LARGE SCALE GENOMIC DNA]</scope>
    <source>
        <strain evidence="1 2">C2</strain>
    </source>
</reference>
<dbReference type="VEuPathDB" id="FungiDB:RhiirFUN_022120"/>
<dbReference type="EMBL" id="LLXL01006014">
    <property type="protein sequence ID" value="PKK56209.1"/>
    <property type="molecule type" value="Genomic_DNA"/>
</dbReference>
<protein>
    <submittedName>
        <fullName evidence="1">Uncharacterized protein</fullName>
    </submittedName>
</protein>
<accession>A0A2N1M3K0</accession>
<dbReference type="AlphaFoldDB" id="A0A2N1M3K0"/>
<evidence type="ECO:0000313" key="1">
    <source>
        <dbReference type="EMBL" id="PKK56209.1"/>
    </source>
</evidence>
<dbReference type="VEuPathDB" id="FungiDB:FUN_021019"/>
<organism evidence="1 2">
    <name type="scientific">Rhizophagus irregularis</name>
    <dbReference type="NCBI Taxonomy" id="588596"/>
    <lineage>
        <taxon>Eukaryota</taxon>
        <taxon>Fungi</taxon>
        <taxon>Fungi incertae sedis</taxon>
        <taxon>Mucoromycota</taxon>
        <taxon>Glomeromycotina</taxon>
        <taxon>Glomeromycetes</taxon>
        <taxon>Glomerales</taxon>
        <taxon>Glomeraceae</taxon>
        <taxon>Rhizophagus</taxon>
    </lineage>
</organism>
<comment type="caution">
    <text evidence="1">The sequence shown here is derived from an EMBL/GenBank/DDBJ whole genome shotgun (WGS) entry which is preliminary data.</text>
</comment>
<evidence type="ECO:0000313" key="2">
    <source>
        <dbReference type="Proteomes" id="UP000233469"/>
    </source>
</evidence>
<dbReference type="VEuPathDB" id="FungiDB:RhiirA1_474819"/>
<reference evidence="1 2" key="1">
    <citation type="submission" date="2016-04" db="EMBL/GenBank/DDBJ databases">
        <title>Genome analyses suggest a sexual origin of heterokaryosis in a supposedly ancient asexual fungus.</title>
        <authorList>
            <person name="Ropars J."/>
            <person name="Sedzielewska K."/>
            <person name="Noel J."/>
            <person name="Charron P."/>
            <person name="Farinelli L."/>
            <person name="Marton T."/>
            <person name="Kruger M."/>
            <person name="Pelin A."/>
            <person name="Brachmann A."/>
            <person name="Corradi N."/>
        </authorList>
    </citation>
    <scope>NUCLEOTIDE SEQUENCE [LARGE SCALE GENOMIC DNA]</scope>
    <source>
        <strain evidence="1 2">C2</strain>
    </source>
</reference>
<proteinExistence type="predicted"/>
<dbReference type="Proteomes" id="UP000233469">
    <property type="component" value="Unassembled WGS sequence"/>
</dbReference>
<sequence length="335" mass="39398">MLYLLVQVNEGLKTVIPERIMSIEAAYQFYDLFEVITLGQYCDREVQIFVRREKSETWKEVDNGLNGDLKMLETLGFMQVKFLVVDTNSVIQDIPAPTQSRLNAFKILMDNSCKPLLPQYRTEYNNCDKLYNEIIELFRVQKVGWMGDALWYIDPHFSALNARSYHLPVFFTQLKTYQNDESYNTFYYTSHHKKNPLSHQKLAQLSSSLELSISQPWACDDLWNQVIPAIVSLIEIMRKYSEYLVATNNSMNKLHHSDKSSARGPENSSTMYRIAACENNNLSENYIRLNDVLFEKHYYEYINIQSYLPNDVMKRYRFIKNLQLTFPIDTIKETI</sequence>
<name>A0A2N1M3K0_9GLOM</name>